<evidence type="ECO:0000313" key="8">
    <source>
        <dbReference type="EMBL" id="QSB04921.1"/>
    </source>
</evidence>
<feature type="transmembrane region" description="Helical" evidence="6">
    <location>
        <begin position="207"/>
        <end position="225"/>
    </location>
</feature>
<dbReference type="SUPFAM" id="SSF103481">
    <property type="entry name" value="Multidrug resistance efflux transporter EmrE"/>
    <property type="match status" value="2"/>
</dbReference>
<proteinExistence type="inferred from homology"/>
<evidence type="ECO:0000256" key="3">
    <source>
        <dbReference type="ARBA" id="ARBA00022692"/>
    </source>
</evidence>
<evidence type="ECO:0000256" key="5">
    <source>
        <dbReference type="ARBA" id="ARBA00023136"/>
    </source>
</evidence>
<feature type="domain" description="EamA" evidence="7">
    <location>
        <begin position="145"/>
        <end position="277"/>
    </location>
</feature>
<dbReference type="InterPro" id="IPR000620">
    <property type="entry name" value="EamA_dom"/>
</dbReference>
<evidence type="ECO:0000313" key="9">
    <source>
        <dbReference type="Proteomes" id="UP000662939"/>
    </source>
</evidence>
<dbReference type="Pfam" id="PF00892">
    <property type="entry name" value="EamA"/>
    <property type="match status" value="2"/>
</dbReference>
<reference evidence="8" key="1">
    <citation type="submission" date="2021-02" db="EMBL/GenBank/DDBJ databases">
        <title>Natronoglycomyces albus gen. nov., sp. nov, a haloalkaliphilic actinobacterium from a soda solonchak soil.</title>
        <authorList>
            <person name="Sorokin D.Y."/>
            <person name="Khijniak T.V."/>
            <person name="Zakharycheva A.P."/>
            <person name="Boueva O.V."/>
            <person name="Ariskina E.V."/>
            <person name="Hahnke R.L."/>
            <person name="Bunk B."/>
            <person name="Sproer C."/>
            <person name="Schumann P."/>
            <person name="Evtushenko L.I."/>
            <person name="Kublanov I.V."/>
        </authorList>
    </citation>
    <scope>NUCLEOTIDE SEQUENCE</scope>
    <source>
        <strain evidence="8">DSM 106290</strain>
    </source>
</reference>
<feature type="domain" description="EamA" evidence="7">
    <location>
        <begin position="13"/>
        <end position="135"/>
    </location>
</feature>
<dbReference type="RefSeq" id="WP_213170922.1">
    <property type="nucleotide sequence ID" value="NZ_CP070496.1"/>
</dbReference>
<dbReference type="InterPro" id="IPR037185">
    <property type="entry name" value="EmrE-like"/>
</dbReference>
<feature type="transmembrane region" description="Helical" evidence="6">
    <location>
        <begin position="120"/>
        <end position="138"/>
    </location>
</feature>
<accession>A0A895XGD4</accession>
<dbReference type="PANTHER" id="PTHR32322:SF2">
    <property type="entry name" value="EAMA DOMAIN-CONTAINING PROTEIN"/>
    <property type="match status" value="1"/>
</dbReference>
<evidence type="ECO:0000256" key="1">
    <source>
        <dbReference type="ARBA" id="ARBA00004141"/>
    </source>
</evidence>
<keyword evidence="3 6" id="KW-0812">Transmembrane</keyword>
<evidence type="ECO:0000256" key="6">
    <source>
        <dbReference type="SAM" id="Phobius"/>
    </source>
</evidence>
<evidence type="ECO:0000256" key="4">
    <source>
        <dbReference type="ARBA" id="ARBA00022989"/>
    </source>
</evidence>
<name>A0A895XGD4_9ACTN</name>
<feature type="transmembrane region" description="Helical" evidence="6">
    <location>
        <begin position="66"/>
        <end position="86"/>
    </location>
</feature>
<keyword evidence="9" id="KW-1185">Reference proteome</keyword>
<feature type="transmembrane region" description="Helical" evidence="6">
    <location>
        <begin position="262"/>
        <end position="282"/>
    </location>
</feature>
<comment type="subcellular location">
    <subcellularLocation>
        <location evidence="1">Membrane</location>
        <topology evidence="1">Multi-pass membrane protein</topology>
    </subcellularLocation>
</comment>
<evidence type="ECO:0000259" key="7">
    <source>
        <dbReference type="Pfam" id="PF00892"/>
    </source>
</evidence>
<dbReference type="GO" id="GO:0016020">
    <property type="term" value="C:membrane"/>
    <property type="evidence" value="ECO:0007669"/>
    <property type="project" value="UniProtKB-SubCell"/>
</dbReference>
<dbReference type="KEGG" id="nav:JQS30_14315"/>
<feature type="transmembrane region" description="Helical" evidence="6">
    <location>
        <begin position="36"/>
        <end position="54"/>
    </location>
</feature>
<dbReference type="Proteomes" id="UP000662939">
    <property type="component" value="Chromosome"/>
</dbReference>
<keyword evidence="5 6" id="KW-0472">Membrane</keyword>
<comment type="similarity">
    <text evidence="2">Belongs to the EamA transporter family.</text>
</comment>
<dbReference type="PANTHER" id="PTHR32322">
    <property type="entry name" value="INNER MEMBRANE TRANSPORTER"/>
    <property type="match status" value="1"/>
</dbReference>
<evidence type="ECO:0000256" key="2">
    <source>
        <dbReference type="ARBA" id="ARBA00007362"/>
    </source>
</evidence>
<keyword evidence="4 6" id="KW-1133">Transmembrane helix</keyword>
<feature type="transmembrane region" description="Helical" evidence="6">
    <location>
        <begin position="237"/>
        <end position="256"/>
    </location>
</feature>
<feature type="transmembrane region" description="Helical" evidence="6">
    <location>
        <begin position="175"/>
        <end position="195"/>
    </location>
</feature>
<dbReference type="EMBL" id="CP070496">
    <property type="protein sequence ID" value="QSB04921.1"/>
    <property type="molecule type" value="Genomic_DNA"/>
</dbReference>
<feature type="transmembrane region" description="Helical" evidence="6">
    <location>
        <begin position="92"/>
        <end position="113"/>
    </location>
</feature>
<organism evidence="8 9">
    <name type="scientific">Natronoglycomyces albus</name>
    <dbReference type="NCBI Taxonomy" id="2811108"/>
    <lineage>
        <taxon>Bacteria</taxon>
        <taxon>Bacillati</taxon>
        <taxon>Actinomycetota</taxon>
        <taxon>Actinomycetes</taxon>
        <taxon>Glycomycetales</taxon>
        <taxon>Glycomycetaceae</taxon>
        <taxon>Natronoglycomyces</taxon>
    </lineage>
</organism>
<dbReference type="AlphaFoldDB" id="A0A895XGD4"/>
<protein>
    <submittedName>
        <fullName evidence="8">EamA family transporter</fullName>
    </submittedName>
</protein>
<gene>
    <name evidence="8" type="ORF">JQS30_14315</name>
</gene>
<dbReference type="InterPro" id="IPR050638">
    <property type="entry name" value="AA-Vitamin_Transporters"/>
</dbReference>
<feature type="transmembrane region" description="Helical" evidence="6">
    <location>
        <begin position="144"/>
        <end position="163"/>
    </location>
</feature>
<sequence>MLSKNWDIVATTAFAPIVWGSTYLVTTEYLPPDRPLLAAVLRALPAGLLLLVIARRLPQGSWWFKATVLGALNIGMFFTLLFIAAYRLPGGVAATVASVQPLLVAGLAVGLLSQRLRLRTIFLGLAGMAGVALLVLRAEAAIDPIGVGAAFASAVSMACGVVLSKRWAADVPPVALAAWQLLAGGLLMLPLMLTYEGMPPTLTTTHVAGYAYLAIIGGAVAYAVWFQGIRQLPPANVSFLGLLSPLVATGLGWVVLGQSLTLWQVVGAAVVLTAAVLAQMGTARQREPKRLRAPVAAT</sequence>